<gene>
    <name evidence="1" type="primary">68</name>
    <name evidence="1" type="ORF">SEA_ALANGRANT_68</name>
</gene>
<evidence type="ECO:0000313" key="2">
    <source>
        <dbReference type="Proteomes" id="UP000225161"/>
    </source>
</evidence>
<name>A0A0F6YQH2_9CAUD</name>
<evidence type="ECO:0000313" key="1">
    <source>
        <dbReference type="EMBL" id="AKF14733.1"/>
    </source>
</evidence>
<reference evidence="1 2" key="1">
    <citation type="journal article" date="2015" name="Genome Announc.">
        <title>Genome Sequences of Mycobacteriophages AlanGrant, Baee, Corofin, OrangeOswald, and Vincenzo, New Members of Cluster B.</title>
        <authorList>
            <person name="Pope W.H."/>
            <person name="Carbonara M.E."/>
            <person name="Cioffi H.M."/>
            <person name="Cruz T."/>
            <person name="Dang B.Q."/>
            <person name="Doyle A.N."/>
            <person name="Fan O.H."/>
            <person name="Gallagher M."/>
            <person name="Gentile G.M."/>
            <person name="German B.A."/>
            <person name="Farrell M.E."/>
            <person name="Gerwig M."/>
            <person name="Hunter K.L."/>
            <person name="Lefever V.E."/>
            <person name="Marfisi N.A."/>
            <person name="McDonnell J.E."/>
            <person name="Monga J.K."/>
            <person name="Quiroz K.G."/>
            <person name="Pong A.C."/>
            <person name="Rimple P.A."/>
            <person name="Situ M."/>
            <person name="Sohnen P.C."/>
            <person name="Stockinger A.N."/>
            <person name="Thompson P.K."/>
            <person name="Torchio N.M."/>
            <person name="Toner C.L."/>
            <person name="Ulbrich M.C."/>
            <person name="Vohra N.I."/>
            <person name="Zakir A."/>
            <person name="Adkins N.L."/>
            <person name="Brown B.R."/>
            <person name="Churilla B.M."/>
            <person name="Kramer Z.J."/>
            <person name="Lapin J.S."/>
            <person name="Montgomery M.T."/>
            <person name="Prout A.K."/>
            <person name="Grubb S.R."/>
            <person name="Warner M.H."/>
            <person name="Bowman C.A."/>
            <person name="Russell D.A."/>
            <person name="Hatfull G.F."/>
        </authorList>
    </citation>
    <scope>NUCLEOTIDE SEQUENCE [LARGE SCALE GENOMIC DNA]</scope>
</reference>
<organism evidence="1 2">
    <name type="scientific">Mycobacterium phage AlanGrant</name>
    <dbReference type="NCBI Taxonomy" id="1647307"/>
    <lineage>
        <taxon>Viruses</taxon>
        <taxon>Duplodnaviria</taxon>
        <taxon>Heunggongvirae</taxon>
        <taxon>Uroviricota</taxon>
        <taxon>Caudoviricetes</taxon>
        <taxon>Bclasvirinae</taxon>
        <taxon>Coopervirus</taxon>
        <taxon>Coopervirus vincenzo</taxon>
    </lineage>
</organism>
<accession>A0A0F6YQH2</accession>
<proteinExistence type="predicted"/>
<sequence>MDEWPELEELARAVDAWRDWPVALPVDAQRVIDAAGPVVDNYRSHKVLIEHYKNMPPISLETLRHQGLVSTEQYARQVGIPFHRTCCTSTIDQAHLTSCAQSDHGQTLPTAAVAAAEAAADAALDGLGLTGYKAVMEVAGLDDQEVACPGGCGMYYRPLFSCHVCPGPPAATT</sequence>
<dbReference type="EMBL" id="KR080200">
    <property type="protein sequence ID" value="AKF14733.1"/>
    <property type="molecule type" value="Genomic_DNA"/>
</dbReference>
<dbReference type="Proteomes" id="UP000225161">
    <property type="component" value="Genome"/>
</dbReference>
<protein>
    <submittedName>
        <fullName evidence="1">Uncharacterized protein</fullName>
    </submittedName>
</protein>